<dbReference type="RefSeq" id="WP_268042211.1">
    <property type="nucleotide sequence ID" value="NZ_CP104064.1"/>
</dbReference>
<sequence>MKYLGQPLKRRIDPGLLTGRGQYIADLDLPGTLSAAFLRSPHAHARIRDIDLDPARNLPGVVAVFGPKEGEEFPPLPLIFPHPNLTPKTQRPLQSVVHHVGEPVAMVVAENRYIAEDAIDLIKVDYEPFPAVSLLEDVRKPNAPLAHLDLKTNLAAHFSQSIGDASVAMKEAPVVITQKFEIGRVSCLPIETRGLLANWKQGGLEPSLEVYAATQGQHEMRGIYASLFGLSEQQVHVIAPNVGGAFGAKAPFYTEDYLVAFASREVGAPVRWIEDRIEHMQSCIHEREQFHEATLGVDLDGKIMAVTDSLYANTGAYVPWGIIVPLMTSTLIPGPYKVPNYRCDVEVYYTNTVPHAPFRGAGRPQAALIMNRLLDLAADRLNLDPVEIRKKNLIHADEFPYKTGLTARDGSPQIYDSGDYNKLVNELVDLGHYQEWREKQDESRKRKFDRQIGIGVAVAIENTGYGSFEGATVRVETNGEVSVFTGAASQGQSHETTLAQVAAEVLDLPLDRISVREGDTRLFPYGTGTFASRIATIAGTAVYKAASGIKDKAIQIAAHVLEVPKERLEYHEGIVRVVDAVGKGSKELTLGQIAQHARGLFPGTTITLNIPPALEITEYFAPQGQAVTSMADMAVVEVDPETCEMRLLGYASVHDCGRMLNRMIVEGQIRGGIVNGMGTALYEEIVYDAQGQLLTSTLMDYLVPSACEVPDIALSHVETLSPLNPLGVKGAGESGAIAAPAAIQSAVQDALRNWQVNDVTRIPVKPTRIRELFKRSSVR</sequence>
<dbReference type="InterPro" id="IPR036856">
    <property type="entry name" value="Ald_Oxase/Xan_DH_a/b_sf"/>
</dbReference>
<accession>A0ABY6YXE6</accession>
<dbReference type="InterPro" id="IPR000674">
    <property type="entry name" value="Ald_Oxase/Xan_DH_a/b"/>
</dbReference>
<keyword evidence="5" id="KW-1185">Reference proteome</keyword>
<evidence type="ECO:0000256" key="2">
    <source>
        <dbReference type="ARBA" id="ARBA00023002"/>
    </source>
</evidence>
<organism evidence="4 5">
    <name type="scientific">Alicyclobacillus dauci</name>
    <dbReference type="NCBI Taxonomy" id="1475485"/>
    <lineage>
        <taxon>Bacteria</taxon>
        <taxon>Bacillati</taxon>
        <taxon>Bacillota</taxon>
        <taxon>Bacilli</taxon>
        <taxon>Bacillales</taxon>
        <taxon>Alicyclobacillaceae</taxon>
        <taxon>Alicyclobacillus</taxon>
    </lineage>
</organism>
<keyword evidence="2" id="KW-0560">Oxidoreductase</keyword>
<reference evidence="4" key="1">
    <citation type="submission" date="2022-08" db="EMBL/GenBank/DDBJ databases">
        <title>Alicyclobacillus dauci DSM2870, complete genome.</title>
        <authorList>
            <person name="Wang Q."/>
            <person name="Cai R."/>
            <person name="Wang Z."/>
        </authorList>
    </citation>
    <scope>NUCLEOTIDE SEQUENCE</scope>
    <source>
        <strain evidence="4">DSM 28700</strain>
    </source>
</reference>
<dbReference type="PANTHER" id="PTHR11908:SF132">
    <property type="entry name" value="ALDEHYDE OXIDASE 1-RELATED"/>
    <property type="match status" value="1"/>
</dbReference>
<dbReference type="Pfam" id="PF20256">
    <property type="entry name" value="MoCoBD_2"/>
    <property type="match status" value="1"/>
</dbReference>
<evidence type="ECO:0000256" key="1">
    <source>
        <dbReference type="ARBA" id="ARBA00022505"/>
    </source>
</evidence>
<evidence type="ECO:0000313" key="5">
    <source>
        <dbReference type="Proteomes" id="UP001164803"/>
    </source>
</evidence>
<dbReference type="SUPFAM" id="SSF54665">
    <property type="entry name" value="CO dehydrogenase molybdoprotein N-domain-like"/>
    <property type="match status" value="1"/>
</dbReference>
<dbReference type="InterPro" id="IPR008274">
    <property type="entry name" value="AldOxase/xan_DH_MoCoBD1"/>
</dbReference>
<dbReference type="Gene3D" id="3.30.365.10">
    <property type="entry name" value="Aldehyde oxidase/xanthine dehydrogenase, molybdopterin binding domain"/>
    <property type="match status" value="4"/>
</dbReference>
<evidence type="ECO:0000259" key="3">
    <source>
        <dbReference type="SMART" id="SM01008"/>
    </source>
</evidence>
<dbReference type="SUPFAM" id="SSF56003">
    <property type="entry name" value="Molybdenum cofactor-binding domain"/>
    <property type="match status" value="1"/>
</dbReference>
<dbReference type="Proteomes" id="UP001164803">
    <property type="component" value="Chromosome"/>
</dbReference>
<dbReference type="InterPro" id="IPR037165">
    <property type="entry name" value="AldOxase/xan_DH_Mopterin-bd_sf"/>
</dbReference>
<dbReference type="PANTHER" id="PTHR11908">
    <property type="entry name" value="XANTHINE DEHYDROGENASE"/>
    <property type="match status" value="1"/>
</dbReference>
<keyword evidence="1" id="KW-0500">Molybdenum</keyword>
<dbReference type="InterPro" id="IPR046867">
    <property type="entry name" value="AldOxase/xan_DH_MoCoBD2"/>
</dbReference>
<dbReference type="EMBL" id="CP104064">
    <property type="protein sequence ID" value="WAH35207.1"/>
    <property type="molecule type" value="Genomic_DNA"/>
</dbReference>
<dbReference type="InterPro" id="IPR016208">
    <property type="entry name" value="Ald_Oxase/xanthine_DH-like"/>
</dbReference>
<gene>
    <name evidence="4" type="ORF">NZD86_12880</name>
</gene>
<dbReference type="Pfam" id="PF01315">
    <property type="entry name" value="Ald_Xan_dh_C"/>
    <property type="match status" value="1"/>
</dbReference>
<feature type="domain" description="Aldehyde oxidase/xanthine dehydrogenase a/b hammerhead" evidence="3">
    <location>
        <begin position="18"/>
        <end position="130"/>
    </location>
</feature>
<dbReference type="Pfam" id="PF02738">
    <property type="entry name" value="MoCoBD_1"/>
    <property type="match status" value="1"/>
</dbReference>
<proteinExistence type="predicted"/>
<dbReference type="SMART" id="SM01008">
    <property type="entry name" value="Ald_Xan_dh_C"/>
    <property type="match status" value="1"/>
</dbReference>
<evidence type="ECO:0000313" key="4">
    <source>
        <dbReference type="EMBL" id="WAH35207.1"/>
    </source>
</evidence>
<name>A0ABY6YXE6_9BACL</name>
<protein>
    <submittedName>
        <fullName evidence="4">Xanthine dehydrogenase family protein molybdopterin-binding subunit</fullName>
    </submittedName>
</protein>
<dbReference type="Gene3D" id="3.90.1170.50">
    <property type="entry name" value="Aldehyde oxidase/xanthine dehydrogenase, a/b hammerhead"/>
    <property type="match status" value="1"/>
</dbReference>